<accession>A0ABR3EXM4</accession>
<evidence type="ECO:0000313" key="1">
    <source>
        <dbReference type="EMBL" id="KAL0567679.1"/>
    </source>
</evidence>
<evidence type="ECO:0000313" key="2">
    <source>
        <dbReference type="Proteomes" id="UP001465976"/>
    </source>
</evidence>
<reference evidence="1 2" key="1">
    <citation type="submission" date="2024-02" db="EMBL/GenBank/DDBJ databases">
        <title>A draft genome for the cacao thread blight pathogen Marasmius crinis-equi.</title>
        <authorList>
            <person name="Cohen S.P."/>
            <person name="Baruah I.K."/>
            <person name="Amoako-Attah I."/>
            <person name="Bukari Y."/>
            <person name="Meinhardt L.W."/>
            <person name="Bailey B.A."/>
        </authorList>
    </citation>
    <scope>NUCLEOTIDE SEQUENCE [LARGE SCALE GENOMIC DNA]</scope>
    <source>
        <strain evidence="1 2">GH-76</strain>
    </source>
</reference>
<protein>
    <submittedName>
        <fullName evidence="1">Uncharacterized protein</fullName>
    </submittedName>
</protein>
<proteinExistence type="predicted"/>
<dbReference type="EMBL" id="JBAHYK010001528">
    <property type="protein sequence ID" value="KAL0567679.1"/>
    <property type="molecule type" value="Genomic_DNA"/>
</dbReference>
<gene>
    <name evidence="1" type="ORF">V5O48_014313</name>
</gene>
<organism evidence="1 2">
    <name type="scientific">Marasmius crinis-equi</name>
    <dbReference type="NCBI Taxonomy" id="585013"/>
    <lineage>
        <taxon>Eukaryota</taxon>
        <taxon>Fungi</taxon>
        <taxon>Dikarya</taxon>
        <taxon>Basidiomycota</taxon>
        <taxon>Agaricomycotina</taxon>
        <taxon>Agaricomycetes</taxon>
        <taxon>Agaricomycetidae</taxon>
        <taxon>Agaricales</taxon>
        <taxon>Marasmiineae</taxon>
        <taxon>Marasmiaceae</taxon>
        <taxon>Marasmius</taxon>
    </lineage>
</organism>
<keyword evidence="2" id="KW-1185">Reference proteome</keyword>
<sequence>MSCSREEIEDLQKMEELVKSGFAKNYPSRPSKADVDELLTKKVEYEAREGGMDNRLVEECDALIGDYWVELAKTFRDEVEGDAWKM</sequence>
<comment type="caution">
    <text evidence="1">The sequence shown here is derived from an EMBL/GenBank/DDBJ whole genome shotgun (WGS) entry which is preliminary data.</text>
</comment>
<name>A0ABR3EXM4_9AGAR</name>
<dbReference type="Proteomes" id="UP001465976">
    <property type="component" value="Unassembled WGS sequence"/>
</dbReference>